<dbReference type="SMART" id="SM00327">
    <property type="entry name" value="VWA"/>
    <property type="match status" value="1"/>
</dbReference>
<dbReference type="PANTHER" id="PTHR24256">
    <property type="entry name" value="TRYPTASE-RELATED"/>
    <property type="match status" value="1"/>
</dbReference>
<evidence type="ECO:0000259" key="7">
    <source>
        <dbReference type="PROSITE" id="PS50240"/>
    </source>
</evidence>
<evidence type="ECO:0000313" key="9">
    <source>
        <dbReference type="Proteomes" id="UP000749559"/>
    </source>
</evidence>
<dbReference type="AlphaFoldDB" id="A0A8S4P5C2"/>
<evidence type="ECO:0000313" key="8">
    <source>
        <dbReference type="EMBL" id="CAH1788590.1"/>
    </source>
</evidence>
<dbReference type="Pfam" id="PF00092">
    <property type="entry name" value="VWA"/>
    <property type="match status" value="1"/>
</dbReference>
<comment type="similarity">
    <text evidence="4">Belongs to the peptidase S1 family. CLIP subfamily.</text>
</comment>
<dbReference type="SUPFAM" id="SSF50494">
    <property type="entry name" value="Trypsin-like serine proteases"/>
    <property type="match status" value="1"/>
</dbReference>
<evidence type="ECO:0000259" key="6">
    <source>
        <dbReference type="PROSITE" id="PS50234"/>
    </source>
</evidence>
<feature type="signal peptide" evidence="5">
    <location>
        <begin position="1"/>
        <end position="20"/>
    </location>
</feature>
<reference evidence="8" key="1">
    <citation type="submission" date="2022-03" db="EMBL/GenBank/DDBJ databases">
        <authorList>
            <person name="Martin C."/>
        </authorList>
    </citation>
    <scope>NUCLEOTIDE SEQUENCE</scope>
</reference>
<dbReference type="PROSITE" id="PS50234">
    <property type="entry name" value="VWFA"/>
    <property type="match status" value="1"/>
</dbReference>
<dbReference type="GO" id="GO:0006508">
    <property type="term" value="P:proteolysis"/>
    <property type="evidence" value="ECO:0007669"/>
    <property type="project" value="InterPro"/>
</dbReference>
<dbReference type="OrthoDB" id="10256829at2759"/>
<evidence type="ECO:0000256" key="1">
    <source>
        <dbReference type="ARBA" id="ARBA00022588"/>
    </source>
</evidence>
<dbReference type="InterPro" id="IPR043504">
    <property type="entry name" value="Peptidase_S1_PA_chymotrypsin"/>
</dbReference>
<organism evidence="8 9">
    <name type="scientific">Owenia fusiformis</name>
    <name type="common">Polychaete worm</name>
    <dbReference type="NCBI Taxonomy" id="6347"/>
    <lineage>
        <taxon>Eukaryota</taxon>
        <taxon>Metazoa</taxon>
        <taxon>Spiralia</taxon>
        <taxon>Lophotrochozoa</taxon>
        <taxon>Annelida</taxon>
        <taxon>Polychaeta</taxon>
        <taxon>Sedentaria</taxon>
        <taxon>Canalipalpata</taxon>
        <taxon>Sabellida</taxon>
        <taxon>Oweniida</taxon>
        <taxon>Oweniidae</taxon>
        <taxon>Owenia</taxon>
    </lineage>
</organism>
<dbReference type="Proteomes" id="UP000749559">
    <property type="component" value="Unassembled WGS sequence"/>
</dbReference>
<feature type="chain" id="PRO_5035797153" evidence="5">
    <location>
        <begin position="21"/>
        <end position="509"/>
    </location>
</feature>
<evidence type="ECO:0000256" key="5">
    <source>
        <dbReference type="SAM" id="SignalP"/>
    </source>
</evidence>
<accession>A0A8S4P5C2</accession>
<dbReference type="CDD" id="cd01450">
    <property type="entry name" value="vWFA_subfamily_ECM"/>
    <property type="match status" value="1"/>
</dbReference>
<dbReference type="InterPro" id="IPR036465">
    <property type="entry name" value="vWFA_dom_sf"/>
</dbReference>
<name>A0A8S4P5C2_OWEFU</name>
<keyword evidence="3" id="KW-1015">Disulfide bond</keyword>
<keyword evidence="5" id="KW-0732">Signal</keyword>
<dbReference type="GO" id="GO:0045087">
    <property type="term" value="P:innate immune response"/>
    <property type="evidence" value="ECO:0007669"/>
    <property type="project" value="UniProtKB-KW"/>
</dbReference>
<dbReference type="SMART" id="SM00020">
    <property type="entry name" value="Tryp_SPc"/>
    <property type="match status" value="1"/>
</dbReference>
<evidence type="ECO:0000256" key="4">
    <source>
        <dbReference type="ARBA" id="ARBA00024195"/>
    </source>
</evidence>
<evidence type="ECO:0000256" key="2">
    <source>
        <dbReference type="ARBA" id="ARBA00022859"/>
    </source>
</evidence>
<dbReference type="InterPro" id="IPR001254">
    <property type="entry name" value="Trypsin_dom"/>
</dbReference>
<dbReference type="InterPro" id="IPR018114">
    <property type="entry name" value="TRYPSIN_HIS"/>
</dbReference>
<keyword evidence="9" id="KW-1185">Reference proteome</keyword>
<dbReference type="EMBL" id="CAIIXF020000007">
    <property type="protein sequence ID" value="CAH1788590.1"/>
    <property type="molecule type" value="Genomic_DNA"/>
</dbReference>
<gene>
    <name evidence="8" type="ORF">OFUS_LOCUS14087</name>
</gene>
<dbReference type="GO" id="GO:0004252">
    <property type="term" value="F:serine-type endopeptidase activity"/>
    <property type="evidence" value="ECO:0007669"/>
    <property type="project" value="InterPro"/>
</dbReference>
<dbReference type="Gene3D" id="3.40.50.410">
    <property type="entry name" value="von Willebrand factor, type A domain"/>
    <property type="match status" value="1"/>
</dbReference>
<dbReference type="InterPro" id="IPR002035">
    <property type="entry name" value="VWF_A"/>
</dbReference>
<proteinExistence type="inferred from homology"/>
<dbReference type="InterPro" id="IPR051487">
    <property type="entry name" value="Ser/Thr_Proteases_Immune/Dev"/>
</dbReference>
<keyword evidence="1" id="KW-0399">Innate immunity</keyword>
<dbReference type="PRINTS" id="PR00722">
    <property type="entry name" value="CHYMOTRYPSIN"/>
</dbReference>
<dbReference type="PROSITE" id="PS50240">
    <property type="entry name" value="TRYPSIN_DOM"/>
    <property type="match status" value="1"/>
</dbReference>
<comment type="caution">
    <text evidence="8">The sequence shown here is derived from an EMBL/GenBank/DDBJ whole genome shotgun (WGS) entry which is preliminary data.</text>
</comment>
<dbReference type="PROSITE" id="PS00134">
    <property type="entry name" value="TRYPSIN_HIS"/>
    <property type="match status" value="1"/>
</dbReference>
<feature type="domain" description="Peptidase S1" evidence="7">
    <location>
        <begin position="18"/>
        <end position="270"/>
    </location>
</feature>
<dbReference type="InterPro" id="IPR009003">
    <property type="entry name" value="Peptidase_S1_PA"/>
</dbReference>
<protein>
    <submittedName>
        <fullName evidence="8">Uncharacterized protein</fullName>
    </submittedName>
</protein>
<dbReference type="InterPro" id="IPR001314">
    <property type="entry name" value="Peptidase_S1A"/>
</dbReference>
<keyword evidence="2" id="KW-0391">Immunity</keyword>
<dbReference type="Pfam" id="PF00089">
    <property type="entry name" value="Trypsin"/>
    <property type="match status" value="1"/>
</dbReference>
<evidence type="ECO:0000256" key="3">
    <source>
        <dbReference type="ARBA" id="ARBA00023157"/>
    </source>
</evidence>
<dbReference type="SUPFAM" id="SSF53300">
    <property type="entry name" value="vWA-like"/>
    <property type="match status" value="1"/>
</dbReference>
<dbReference type="Gene3D" id="2.40.10.10">
    <property type="entry name" value="Trypsin-like serine proteases"/>
    <property type="match status" value="1"/>
</dbReference>
<feature type="domain" description="VWFA" evidence="6">
    <location>
        <begin position="304"/>
        <end position="506"/>
    </location>
</feature>
<sequence>MILNIAVVIIVASNIIHVDGGDSVQNGKRIRVKRIIEPNTDASPNEHPWMALLSVGGLCGASIITECYGLTAAHCFGIPKSPLERLSVSVHKRNSTDEKRQEYYLWDKYKGDTEKKYFKYYMHEDANNSTNWMPDLALVRLSHPITFIPNKVGAIHLSKKTLEKTLKVQAYGWGRDKTCTTGTLQDILKKRNEDLDACKAVGGQCSHTFTNILGKGDSGGPWVSAGKDESGALVDCQVGVSESCILPIDDSRIMNIDFFINNGWIMKKIKEIEEDILKDKEFPKYCNEQVIKTCSPFIPNKTVDLVFVFDMSGSISMQSFNLSKEVAIIIYKELVAKGYSVLVSVVTFHVDPTVQFYMKKYKPGKVPSPDVINAINNITMEPLKDGRQQSNTGKVLNVIKKEMLGNGDRSYAPSFVILFHDGVLFPRSPRKRRDVIKIANTIEKQYHGDILGVKLNNENGFNNIGKKDLKKIASGDPSKNDVFPSAGGNLYEENKDKVAEAIVNRISEE</sequence>